<evidence type="ECO:0000313" key="5">
    <source>
        <dbReference type="EMBL" id="THD66791.1"/>
    </source>
</evidence>
<dbReference type="SFLD" id="SFLDS00003">
    <property type="entry name" value="Haloacid_Dehalogenase"/>
    <property type="match status" value="1"/>
</dbReference>
<dbReference type="PANTHER" id="PTHR46470:SF2">
    <property type="entry name" value="GLYCERALDEHYDE 3-PHOSPHATE PHOSPHATASE"/>
    <property type="match status" value="1"/>
</dbReference>
<reference evidence="5 6" key="1">
    <citation type="submission" date="2019-04" db="EMBL/GenBank/DDBJ databases">
        <title>Draft genome sequence of Robertkochia marina CC-AMO-30D.</title>
        <authorList>
            <person name="Hameed A."/>
            <person name="Lin S.-Y."/>
            <person name="Shahina M."/>
            <person name="Lai W.-A."/>
            <person name="Young C.-C."/>
        </authorList>
    </citation>
    <scope>NUCLEOTIDE SEQUENCE [LARGE SCALE GENOMIC DNA]</scope>
    <source>
        <strain evidence="5 6">CC-AMO-30D</strain>
    </source>
</reference>
<keyword evidence="4" id="KW-0460">Magnesium</keyword>
<comment type="cofactor">
    <cofactor evidence="1">
        <name>Mg(2+)</name>
        <dbReference type="ChEBI" id="CHEBI:18420"/>
    </cofactor>
</comment>
<dbReference type="AlphaFoldDB" id="A0A4S3M006"/>
<evidence type="ECO:0000256" key="3">
    <source>
        <dbReference type="ARBA" id="ARBA00022801"/>
    </source>
</evidence>
<dbReference type="Pfam" id="PF13419">
    <property type="entry name" value="HAD_2"/>
    <property type="match status" value="1"/>
</dbReference>
<evidence type="ECO:0000256" key="1">
    <source>
        <dbReference type="ARBA" id="ARBA00001946"/>
    </source>
</evidence>
<dbReference type="Gene3D" id="1.10.150.520">
    <property type="match status" value="1"/>
</dbReference>
<dbReference type="InterPro" id="IPR023214">
    <property type="entry name" value="HAD_sf"/>
</dbReference>
<sequence>MHINVQHNTVIAFDLDDTLYKEIDYVRSAFREIARKLSIDHWLEIYLQMFSMFRQGKNTFDYLEQNYPVTKASLLDQYRNHIPDITPEAGVIALIEQIKTFKGKIGIITDGRTSTQNNKIDQLGLRKYLDFVFISEETGHDKHTPHNFETLMRQYPQSHFTYIADNPAKDFLFPNRMGWQTIGLLDNGTHIHKQLYPKSSEYLPDKWIFQLNDLHVFPSKSEVNLTGLDSN</sequence>
<dbReference type="PANTHER" id="PTHR46470">
    <property type="entry name" value="N-ACYLNEURAMINATE-9-PHOSPHATASE"/>
    <property type="match status" value="1"/>
</dbReference>
<dbReference type="SFLD" id="SFLDG01129">
    <property type="entry name" value="C1.5:_HAD__Beta-PGM__Phosphata"/>
    <property type="match status" value="1"/>
</dbReference>
<dbReference type="GO" id="GO:0046872">
    <property type="term" value="F:metal ion binding"/>
    <property type="evidence" value="ECO:0007669"/>
    <property type="project" value="UniProtKB-KW"/>
</dbReference>
<keyword evidence="3 5" id="KW-0378">Hydrolase</keyword>
<dbReference type="GO" id="GO:0016791">
    <property type="term" value="F:phosphatase activity"/>
    <property type="evidence" value="ECO:0007669"/>
    <property type="project" value="TreeGrafter"/>
</dbReference>
<dbReference type="RefSeq" id="WP_136336860.1">
    <property type="nucleotide sequence ID" value="NZ_QXMP01000013.1"/>
</dbReference>
<dbReference type="GO" id="GO:0044281">
    <property type="term" value="P:small molecule metabolic process"/>
    <property type="evidence" value="ECO:0007669"/>
    <property type="project" value="UniProtKB-ARBA"/>
</dbReference>
<evidence type="ECO:0000256" key="4">
    <source>
        <dbReference type="ARBA" id="ARBA00022842"/>
    </source>
</evidence>
<comment type="caution">
    <text evidence="5">The sequence shown here is derived from an EMBL/GenBank/DDBJ whole genome shotgun (WGS) entry which is preliminary data.</text>
</comment>
<proteinExistence type="predicted"/>
<dbReference type="NCBIfam" id="TIGR01549">
    <property type="entry name" value="HAD-SF-IA-v1"/>
    <property type="match status" value="1"/>
</dbReference>
<keyword evidence="6" id="KW-1185">Reference proteome</keyword>
<keyword evidence="2" id="KW-0479">Metal-binding</keyword>
<dbReference type="InterPro" id="IPR006439">
    <property type="entry name" value="HAD-SF_hydro_IA"/>
</dbReference>
<dbReference type="Gene3D" id="3.40.50.1000">
    <property type="entry name" value="HAD superfamily/HAD-like"/>
    <property type="match status" value="1"/>
</dbReference>
<organism evidence="5 6">
    <name type="scientific">Robertkochia marina</name>
    <dbReference type="NCBI Taxonomy" id="1227945"/>
    <lineage>
        <taxon>Bacteria</taxon>
        <taxon>Pseudomonadati</taxon>
        <taxon>Bacteroidota</taxon>
        <taxon>Flavobacteriia</taxon>
        <taxon>Flavobacteriales</taxon>
        <taxon>Flavobacteriaceae</taxon>
        <taxon>Robertkochia</taxon>
    </lineage>
</organism>
<gene>
    <name evidence="5" type="ORF">E7Z59_13515</name>
</gene>
<accession>A0A4S3M006</accession>
<dbReference type="InterPro" id="IPR041492">
    <property type="entry name" value="HAD_2"/>
</dbReference>
<dbReference type="EMBL" id="SSMC01000003">
    <property type="protein sequence ID" value="THD66791.1"/>
    <property type="molecule type" value="Genomic_DNA"/>
</dbReference>
<dbReference type="OrthoDB" id="9809962at2"/>
<evidence type="ECO:0000256" key="2">
    <source>
        <dbReference type="ARBA" id="ARBA00022723"/>
    </source>
</evidence>
<dbReference type="SUPFAM" id="SSF56784">
    <property type="entry name" value="HAD-like"/>
    <property type="match status" value="1"/>
</dbReference>
<protein>
    <submittedName>
        <fullName evidence="5">HAD family hydrolase</fullName>
    </submittedName>
</protein>
<dbReference type="InterPro" id="IPR036412">
    <property type="entry name" value="HAD-like_sf"/>
</dbReference>
<dbReference type="Proteomes" id="UP000305939">
    <property type="component" value="Unassembled WGS sequence"/>
</dbReference>
<evidence type="ECO:0000313" key="6">
    <source>
        <dbReference type="Proteomes" id="UP000305939"/>
    </source>
</evidence>
<dbReference type="InterPro" id="IPR051400">
    <property type="entry name" value="HAD-like_hydrolase"/>
</dbReference>
<name>A0A4S3M006_9FLAO</name>